<protein>
    <submittedName>
        <fullName evidence="3">Methyltransferase type 11</fullName>
    </submittedName>
</protein>
<dbReference type="Gene3D" id="3.40.50.150">
    <property type="entry name" value="Vaccinia Virus protein VP39"/>
    <property type="match status" value="1"/>
</dbReference>
<dbReference type="InterPro" id="IPR029063">
    <property type="entry name" value="SAM-dependent_MTases_sf"/>
</dbReference>
<dbReference type="PANTHER" id="PTHR43861">
    <property type="entry name" value="TRANS-ACONITATE 2-METHYLTRANSFERASE-RELATED"/>
    <property type="match status" value="1"/>
</dbReference>
<dbReference type="OrthoDB" id="9816564at2"/>
<proteinExistence type="predicted"/>
<accession>A0A2U8H8Q7</accession>
<evidence type="ECO:0000313" key="3">
    <source>
        <dbReference type="EMBL" id="AWI81115.1"/>
    </source>
</evidence>
<evidence type="ECO:0000256" key="1">
    <source>
        <dbReference type="ARBA" id="ARBA00022679"/>
    </source>
</evidence>
<evidence type="ECO:0000313" key="4">
    <source>
        <dbReference type="Proteomes" id="UP000244902"/>
    </source>
</evidence>
<dbReference type="AlphaFoldDB" id="A0A2U8H8Q7"/>
<dbReference type="InterPro" id="IPR041698">
    <property type="entry name" value="Methyltransf_25"/>
</dbReference>
<feature type="domain" description="Methyltransferase" evidence="2">
    <location>
        <begin position="41"/>
        <end position="131"/>
    </location>
</feature>
<dbReference type="GO" id="GO:0032259">
    <property type="term" value="P:methylation"/>
    <property type="evidence" value="ECO:0007669"/>
    <property type="project" value="UniProtKB-KW"/>
</dbReference>
<organism evidence="3 4">
    <name type="scientific">Parazoarcus communis</name>
    <dbReference type="NCBI Taxonomy" id="41977"/>
    <lineage>
        <taxon>Bacteria</taxon>
        <taxon>Pseudomonadati</taxon>
        <taxon>Pseudomonadota</taxon>
        <taxon>Betaproteobacteria</taxon>
        <taxon>Rhodocyclales</taxon>
        <taxon>Zoogloeaceae</taxon>
        <taxon>Parazoarcus</taxon>
    </lineage>
</organism>
<keyword evidence="1 3" id="KW-0808">Transferase</keyword>
<keyword evidence="3" id="KW-0489">Methyltransferase</keyword>
<reference evidence="3 4" key="1">
    <citation type="submission" date="2017-06" db="EMBL/GenBank/DDBJ databases">
        <title>Azoarcus sp. TSNA42 complete genome sequence.</title>
        <authorList>
            <person name="Woo J.-H."/>
            <person name="Kim H.-S."/>
        </authorList>
    </citation>
    <scope>NUCLEOTIDE SEQUENCE [LARGE SCALE GENOMIC DNA]</scope>
    <source>
        <strain evidence="3 4">TSNA42</strain>
    </source>
</reference>
<evidence type="ECO:0000259" key="2">
    <source>
        <dbReference type="Pfam" id="PF13649"/>
    </source>
</evidence>
<dbReference type="Pfam" id="PF13649">
    <property type="entry name" value="Methyltransf_25"/>
    <property type="match status" value="1"/>
</dbReference>
<dbReference type="CDD" id="cd02440">
    <property type="entry name" value="AdoMet_MTases"/>
    <property type="match status" value="1"/>
</dbReference>
<gene>
    <name evidence="3" type="ORF">CEW87_18160</name>
</gene>
<dbReference type="RefSeq" id="WP_108975251.1">
    <property type="nucleotide sequence ID" value="NZ_CP022188.1"/>
</dbReference>
<dbReference type="GO" id="GO:0008168">
    <property type="term" value="F:methyltransferase activity"/>
    <property type="evidence" value="ECO:0007669"/>
    <property type="project" value="UniProtKB-KW"/>
</dbReference>
<sequence length="214" mass="23527">MNRDSYNAIASSWDAARVGFYGRERDYVDTLLCGLPAGAKVLDLGCGTGRPIAEYILAAGHALTGIDQSEALLTLARERFPQATWIHARIESFSTEERFHAIVCWDALFHIDRSIHESLLTRFAAMLLPGGRMMLTCGGSEHPAFTDTMFGQPFHYDSHPPEIVLEMLTGLGFESLVSEFMNLPTSGRDKGRYAVVVRKALQCPGFNAAGQTPT</sequence>
<name>A0A2U8H8Q7_9RHOO</name>
<dbReference type="EMBL" id="CP022188">
    <property type="protein sequence ID" value="AWI81115.1"/>
    <property type="molecule type" value="Genomic_DNA"/>
</dbReference>
<dbReference type="SUPFAM" id="SSF53335">
    <property type="entry name" value="S-adenosyl-L-methionine-dependent methyltransferases"/>
    <property type="match status" value="1"/>
</dbReference>
<dbReference type="Proteomes" id="UP000244902">
    <property type="component" value="Chromosome"/>
</dbReference>